<feature type="chain" id="PRO_5047397255" description="MYXO-CTERM domain-containing protein" evidence="1">
    <location>
        <begin position="26"/>
        <end position="173"/>
    </location>
</feature>
<dbReference type="EMBL" id="CAKMMF010000004">
    <property type="protein sequence ID" value="CAH1197920.1"/>
    <property type="molecule type" value="Genomic_DNA"/>
</dbReference>
<dbReference type="NCBIfam" id="NF038039">
    <property type="entry name" value="WGxxGxxG-CTERM"/>
    <property type="match status" value="1"/>
</dbReference>
<evidence type="ECO:0000256" key="1">
    <source>
        <dbReference type="SAM" id="SignalP"/>
    </source>
</evidence>
<reference evidence="2" key="1">
    <citation type="submission" date="2022-01" db="EMBL/GenBank/DDBJ databases">
        <authorList>
            <person name="Criscuolo A."/>
        </authorList>
    </citation>
    <scope>NUCLEOTIDE SEQUENCE</scope>
    <source>
        <strain evidence="2">CIP111893</strain>
    </source>
</reference>
<evidence type="ECO:0000313" key="3">
    <source>
        <dbReference type="Proteomes" id="UP000838686"/>
    </source>
</evidence>
<evidence type="ECO:0008006" key="4">
    <source>
        <dbReference type="Google" id="ProtNLM"/>
    </source>
</evidence>
<dbReference type="Proteomes" id="UP000838686">
    <property type="component" value="Unassembled WGS sequence"/>
</dbReference>
<gene>
    <name evidence="2" type="ORF">PAECIP111893_01080</name>
</gene>
<sequence length="173" mass="19378">MKKLVTSCVACAALSAMLLVPLSFAEGNMTRPHNSRNYDTKIQTNGTPATSGVNLYRTPDNVAPGNNDNFGINTDRINNDLTNINRTDNFRTNNDRTNNDRTDIYRTNNLRTNNFRTNNDRTDNFGTNNLRTNNLRTNAAGNNDNDFNWGWLGLLGLLGLAGLRSKNRDRDHA</sequence>
<feature type="signal peptide" evidence="1">
    <location>
        <begin position="1"/>
        <end position="25"/>
    </location>
</feature>
<organism evidence="2 3">
    <name type="scientific">Paenibacillus plantiphilus</name>
    <dbReference type="NCBI Taxonomy" id="2905650"/>
    <lineage>
        <taxon>Bacteria</taxon>
        <taxon>Bacillati</taxon>
        <taxon>Bacillota</taxon>
        <taxon>Bacilli</taxon>
        <taxon>Bacillales</taxon>
        <taxon>Paenibacillaceae</taxon>
        <taxon>Paenibacillus</taxon>
    </lineage>
</organism>
<keyword evidence="3" id="KW-1185">Reference proteome</keyword>
<keyword evidence="1" id="KW-0732">Signal</keyword>
<comment type="caution">
    <text evidence="2">The sequence shown here is derived from an EMBL/GenBank/DDBJ whole genome shotgun (WGS) entry which is preliminary data.</text>
</comment>
<dbReference type="RefSeq" id="WP_236339434.1">
    <property type="nucleotide sequence ID" value="NZ_CAKMMF010000004.1"/>
</dbReference>
<evidence type="ECO:0000313" key="2">
    <source>
        <dbReference type="EMBL" id="CAH1197920.1"/>
    </source>
</evidence>
<protein>
    <recommendedName>
        <fullName evidence="4">MYXO-CTERM domain-containing protein</fullName>
    </recommendedName>
</protein>
<proteinExistence type="predicted"/>
<name>A0ABM9BYU0_9BACL</name>
<accession>A0ABM9BYU0</accession>
<dbReference type="NCBIfam" id="NF041742">
    <property type="entry name" value="WGxxGxxG_fam"/>
    <property type="match status" value="1"/>
</dbReference>